<evidence type="ECO:0000313" key="1">
    <source>
        <dbReference type="EMBL" id="GAT63899.1"/>
    </source>
</evidence>
<dbReference type="Proteomes" id="UP000076586">
    <property type="component" value="Unassembled WGS sequence"/>
</dbReference>
<evidence type="ECO:0000313" key="2">
    <source>
        <dbReference type="Proteomes" id="UP000076586"/>
    </source>
</evidence>
<sequence>MLYPVLGKLKTMNARRIYMVNPKKVIPLHVYEAITGIVKANV</sequence>
<keyword evidence="2" id="KW-1185">Reference proteome</keyword>
<reference evidence="2" key="2">
    <citation type="journal article" date="2017" name="Genome Announc.">
        <title>Draft genome sequence of Paludibacter jiangxiensis NM7(T), a propionate-producing fermentative bacterium.</title>
        <authorList>
            <person name="Qiu Y.-L."/>
            <person name="Tourlousse D.M."/>
            <person name="Matsuura N."/>
            <person name="Ohashi A."/>
            <person name="Sekiguchi Y."/>
        </authorList>
    </citation>
    <scope>NUCLEOTIDE SEQUENCE [LARGE SCALE GENOMIC DNA]</scope>
    <source>
        <strain evidence="2">NM7</strain>
    </source>
</reference>
<reference evidence="2" key="1">
    <citation type="submission" date="2016-04" db="EMBL/GenBank/DDBJ databases">
        <title>Draft genome sequence of Paludibacter jiangxiensis strain NM7.</title>
        <authorList>
            <person name="Qiu Y."/>
            <person name="Matsuura N."/>
            <person name="Ohashi A."/>
            <person name="Tourlousse M.D."/>
            <person name="Sekiguchi Y."/>
        </authorList>
    </citation>
    <scope>NUCLEOTIDE SEQUENCE [LARGE SCALE GENOMIC DNA]</scope>
    <source>
        <strain evidence="2">NM7</strain>
    </source>
</reference>
<proteinExistence type="predicted"/>
<name>A0A171AKT2_9BACT</name>
<organism evidence="1 2">
    <name type="scientific">Paludibacter jiangxiensis</name>
    <dbReference type="NCBI Taxonomy" id="681398"/>
    <lineage>
        <taxon>Bacteria</taxon>
        <taxon>Pseudomonadati</taxon>
        <taxon>Bacteroidota</taxon>
        <taxon>Bacteroidia</taxon>
        <taxon>Bacteroidales</taxon>
        <taxon>Paludibacteraceae</taxon>
        <taxon>Paludibacter</taxon>
    </lineage>
</organism>
<dbReference type="AlphaFoldDB" id="A0A171AKT2"/>
<dbReference type="STRING" id="681398.PJIAN_4441"/>
<gene>
    <name evidence="1" type="ORF">PJIAN_4441</name>
</gene>
<protein>
    <submittedName>
        <fullName evidence="1">Uncharacterized protein</fullName>
    </submittedName>
</protein>
<comment type="caution">
    <text evidence="1">The sequence shown here is derived from an EMBL/GenBank/DDBJ whole genome shotgun (WGS) entry which is preliminary data.</text>
</comment>
<dbReference type="EMBL" id="BDCR01000004">
    <property type="protein sequence ID" value="GAT63899.1"/>
    <property type="molecule type" value="Genomic_DNA"/>
</dbReference>
<accession>A0A171AKT2</accession>